<keyword evidence="9 12" id="KW-0201">Cytochrome c-type biogenesis</keyword>
<evidence type="ECO:0000256" key="6">
    <source>
        <dbReference type="ARBA" id="ARBA00022475"/>
    </source>
</evidence>
<dbReference type="PANTHER" id="PTHR30070">
    <property type="entry name" value="HEME EXPORTER PROTEIN B"/>
    <property type="match status" value="1"/>
</dbReference>
<proteinExistence type="inferred from homology"/>
<evidence type="ECO:0000256" key="4">
    <source>
        <dbReference type="ARBA" id="ARBA00016452"/>
    </source>
</evidence>
<dbReference type="InterPro" id="IPR026031">
    <property type="entry name" value="Cyt_c_CcmB_bac"/>
</dbReference>
<keyword evidence="15" id="KW-1185">Reference proteome</keyword>
<evidence type="ECO:0000256" key="10">
    <source>
        <dbReference type="ARBA" id="ARBA00022989"/>
    </source>
</evidence>
<feature type="transmembrane region" description="Helical" evidence="13">
    <location>
        <begin position="197"/>
        <end position="221"/>
    </location>
</feature>
<feature type="transmembrane region" description="Helical" evidence="13">
    <location>
        <begin position="136"/>
        <end position="155"/>
    </location>
</feature>
<dbReference type="GO" id="GO:0015232">
    <property type="term" value="F:heme transmembrane transporter activity"/>
    <property type="evidence" value="ECO:0007669"/>
    <property type="project" value="InterPro"/>
</dbReference>
<keyword evidence="5 12" id="KW-0813">Transport</keyword>
<sequence length="223" mass="24582">MTMLASLFKRQIQREMLLHLRQPRLLLHSALFFLMVTVFFPLTMPPETSIMRTIAPGVVWIAMLLAMLLSSVNLFQQDYEDGLIEQWLISGYPLTLIISAKLLVHWLLNLLPMLIFSPLLALLFNLTFVETYMLMISLILGTPAILFLCGLAAAFSAGKGVLMALVLLPLTIPVMIFGSGSLFAIMQGFSAQAHFALLTAISLLAASFLPFAIAAVIRISLAD</sequence>
<dbReference type="GO" id="GO:0017004">
    <property type="term" value="P:cytochrome complex assembly"/>
    <property type="evidence" value="ECO:0007669"/>
    <property type="project" value="UniProtKB-KW"/>
</dbReference>
<dbReference type="EMBL" id="CP016397">
    <property type="protein sequence ID" value="ASQ46321.1"/>
    <property type="molecule type" value="Genomic_DNA"/>
</dbReference>
<keyword evidence="6 12" id="KW-1003">Cell membrane</keyword>
<dbReference type="Pfam" id="PF03379">
    <property type="entry name" value="CcmB"/>
    <property type="match status" value="1"/>
</dbReference>
<feature type="transmembrane region" description="Helical" evidence="13">
    <location>
        <begin position="25"/>
        <end position="42"/>
    </location>
</feature>
<dbReference type="InterPro" id="IPR003544">
    <property type="entry name" value="Cyt_c_biogenesis_CcmB"/>
</dbReference>
<evidence type="ECO:0000256" key="11">
    <source>
        <dbReference type="ARBA" id="ARBA00023136"/>
    </source>
</evidence>
<dbReference type="OrthoDB" id="9799895at2"/>
<dbReference type="NCBIfam" id="TIGR01190">
    <property type="entry name" value="ccmB"/>
    <property type="match status" value="1"/>
</dbReference>
<organism evidence="14 15">
    <name type="scientific">Legionella clemsonensis</name>
    <dbReference type="NCBI Taxonomy" id="1867846"/>
    <lineage>
        <taxon>Bacteria</taxon>
        <taxon>Pseudomonadati</taxon>
        <taxon>Pseudomonadota</taxon>
        <taxon>Gammaproteobacteria</taxon>
        <taxon>Legionellales</taxon>
        <taxon>Legionellaceae</taxon>
        <taxon>Legionella</taxon>
    </lineage>
</organism>
<evidence type="ECO:0000256" key="2">
    <source>
        <dbReference type="ARBA" id="ARBA00004429"/>
    </source>
</evidence>
<gene>
    <name evidence="14" type="primary">ccmB</name>
    <name evidence="14" type="ORF">clem_08850</name>
</gene>
<evidence type="ECO:0000256" key="13">
    <source>
        <dbReference type="SAM" id="Phobius"/>
    </source>
</evidence>
<evidence type="ECO:0000256" key="1">
    <source>
        <dbReference type="ARBA" id="ARBA00002442"/>
    </source>
</evidence>
<feature type="transmembrane region" description="Helical" evidence="13">
    <location>
        <begin position="54"/>
        <end position="75"/>
    </location>
</feature>
<keyword evidence="8 13" id="KW-0812">Transmembrane</keyword>
<evidence type="ECO:0000256" key="7">
    <source>
        <dbReference type="ARBA" id="ARBA00022519"/>
    </source>
</evidence>
<evidence type="ECO:0000256" key="9">
    <source>
        <dbReference type="ARBA" id="ARBA00022748"/>
    </source>
</evidence>
<evidence type="ECO:0000256" key="5">
    <source>
        <dbReference type="ARBA" id="ARBA00022448"/>
    </source>
</evidence>
<evidence type="ECO:0000256" key="8">
    <source>
        <dbReference type="ARBA" id="ARBA00022692"/>
    </source>
</evidence>
<dbReference type="AlphaFoldDB" id="A0A222P3B3"/>
<feature type="transmembrane region" description="Helical" evidence="13">
    <location>
        <begin position="110"/>
        <end position="129"/>
    </location>
</feature>
<evidence type="ECO:0000313" key="15">
    <source>
        <dbReference type="Proteomes" id="UP000201728"/>
    </source>
</evidence>
<dbReference type="KEGG" id="lcd:clem_08850"/>
<keyword evidence="11 12" id="KW-0472">Membrane</keyword>
<dbReference type="PIRSF" id="PIRSF002764">
    <property type="entry name" value="CcmB"/>
    <property type="match status" value="1"/>
</dbReference>
<reference evidence="15" key="1">
    <citation type="submission" date="2016-07" db="EMBL/GenBank/DDBJ databases">
        <authorList>
            <person name="Florea S."/>
            <person name="Webb J.S."/>
            <person name="Jaromczyk J."/>
            <person name="Schardl C.L."/>
        </authorList>
    </citation>
    <scope>NUCLEOTIDE SEQUENCE [LARGE SCALE GENOMIC DNA]</scope>
    <source>
        <strain evidence="15">CDC-D5610</strain>
    </source>
</reference>
<protein>
    <recommendedName>
        <fullName evidence="4 12">Heme exporter protein B</fullName>
    </recommendedName>
</protein>
<dbReference type="Proteomes" id="UP000201728">
    <property type="component" value="Chromosome"/>
</dbReference>
<accession>A0A222P3B3</accession>
<feature type="transmembrane region" description="Helical" evidence="13">
    <location>
        <begin position="161"/>
        <end position="185"/>
    </location>
</feature>
<dbReference type="GO" id="GO:1903607">
    <property type="term" value="P:cytochrome c biosynthetic process"/>
    <property type="evidence" value="ECO:0007669"/>
    <property type="project" value="TreeGrafter"/>
</dbReference>
<name>A0A222P3B3_9GAMM</name>
<evidence type="ECO:0000256" key="3">
    <source>
        <dbReference type="ARBA" id="ARBA00010544"/>
    </source>
</evidence>
<dbReference type="PANTHER" id="PTHR30070:SF1">
    <property type="entry name" value="CYTOCHROME C BIOGENESIS B-RELATED"/>
    <property type="match status" value="1"/>
</dbReference>
<evidence type="ECO:0000313" key="14">
    <source>
        <dbReference type="EMBL" id="ASQ46321.1"/>
    </source>
</evidence>
<evidence type="ECO:0000256" key="12">
    <source>
        <dbReference type="PIRNR" id="PIRNR002764"/>
    </source>
</evidence>
<keyword evidence="7 12" id="KW-0997">Cell inner membrane</keyword>
<comment type="similarity">
    <text evidence="3 12">Belongs to the CcmB/CycW/HelB family.</text>
</comment>
<dbReference type="GO" id="GO:0005886">
    <property type="term" value="C:plasma membrane"/>
    <property type="evidence" value="ECO:0007669"/>
    <property type="project" value="UniProtKB-SubCell"/>
</dbReference>
<dbReference type="RefSeq" id="WP_094091193.1">
    <property type="nucleotide sequence ID" value="NZ_CP016397.1"/>
</dbReference>
<comment type="function">
    <text evidence="1 12">Required for the export of heme to the periplasm for the biogenesis of c-type cytochromes.</text>
</comment>
<comment type="subcellular location">
    <subcellularLocation>
        <location evidence="2">Cell inner membrane</location>
        <topology evidence="2">Multi-pass membrane protein</topology>
    </subcellularLocation>
</comment>
<keyword evidence="10 13" id="KW-1133">Transmembrane helix</keyword>
<dbReference type="PRINTS" id="PR01414">
    <property type="entry name" value="CCMBBIOGNSIS"/>
</dbReference>